<dbReference type="Gene3D" id="1.10.1040.10">
    <property type="entry name" value="N-(1-d-carboxylethyl)-l-norvaline Dehydrogenase, domain 2"/>
    <property type="match status" value="1"/>
</dbReference>
<evidence type="ECO:0000256" key="3">
    <source>
        <dbReference type="ARBA" id="ARBA00023027"/>
    </source>
</evidence>
<accession>A0ABN2F0M4</accession>
<reference evidence="6 7" key="1">
    <citation type="journal article" date="2019" name="Int. J. Syst. Evol. Microbiol.">
        <title>The Global Catalogue of Microorganisms (GCM) 10K type strain sequencing project: providing services to taxonomists for standard genome sequencing and annotation.</title>
        <authorList>
            <consortium name="The Broad Institute Genomics Platform"/>
            <consortium name="The Broad Institute Genome Sequencing Center for Infectious Disease"/>
            <person name="Wu L."/>
            <person name="Ma J."/>
        </authorList>
    </citation>
    <scope>NUCLEOTIDE SEQUENCE [LARGE SCALE GENOMIC DNA]</scope>
    <source>
        <strain evidence="6 7">JCM 14306</strain>
    </source>
</reference>
<dbReference type="PROSITE" id="PS00895">
    <property type="entry name" value="3_HYDROXYISOBUT_DH"/>
    <property type="match status" value="1"/>
</dbReference>
<keyword evidence="2" id="KW-0560">Oxidoreductase</keyword>
<evidence type="ECO:0000313" key="7">
    <source>
        <dbReference type="Proteomes" id="UP001501319"/>
    </source>
</evidence>
<gene>
    <name evidence="6" type="ORF">GCM10009744_10630</name>
</gene>
<feature type="domain" description="6-phosphogluconate dehydrogenase NADP-binding" evidence="4">
    <location>
        <begin position="13"/>
        <end position="172"/>
    </location>
</feature>
<dbReference type="InterPro" id="IPR029154">
    <property type="entry name" value="HIBADH-like_NADP-bd"/>
</dbReference>
<keyword evidence="7" id="KW-1185">Reference proteome</keyword>
<organism evidence="6 7">
    <name type="scientific">Kribbella alba</name>
    <dbReference type="NCBI Taxonomy" id="190197"/>
    <lineage>
        <taxon>Bacteria</taxon>
        <taxon>Bacillati</taxon>
        <taxon>Actinomycetota</taxon>
        <taxon>Actinomycetes</taxon>
        <taxon>Propionibacteriales</taxon>
        <taxon>Kribbellaceae</taxon>
        <taxon>Kribbella</taxon>
    </lineage>
</organism>
<dbReference type="InterPro" id="IPR002204">
    <property type="entry name" value="3-OH-isobutyrate_DH-rel_CS"/>
</dbReference>
<name>A0ABN2F0M4_9ACTN</name>
<dbReference type="Gene3D" id="3.40.50.720">
    <property type="entry name" value="NAD(P)-binding Rossmann-like Domain"/>
    <property type="match status" value="1"/>
</dbReference>
<dbReference type="InterPro" id="IPR013328">
    <property type="entry name" value="6PGD_dom2"/>
</dbReference>
<protein>
    <submittedName>
        <fullName evidence="6">2-hydroxy-3-oxopropionate reductase</fullName>
    </submittedName>
</protein>
<dbReference type="NCBIfam" id="TIGR01505">
    <property type="entry name" value="tartro_sem_red"/>
    <property type="match status" value="1"/>
</dbReference>
<comment type="caution">
    <text evidence="6">The sequence shown here is derived from an EMBL/GenBank/DDBJ whole genome shotgun (WGS) entry which is preliminary data.</text>
</comment>
<dbReference type="Proteomes" id="UP001501319">
    <property type="component" value="Unassembled WGS sequence"/>
</dbReference>
<dbReference type="Pfam" id="PF03446">
    <property type="entry name" value="NAD_binding_2"/>
    <property type="match status" value="1"/>
</dbReference>
<keyword evidence="3" id="KW-0520">NAD</keyword>
<dbReference type="InterPro" id="IPR008927">
    <property type="entry name" value="6-PGluconate_DH-like_C_sf"/>
</dbReference>
<dbReference type="InterPro" id="IPR006115">
    <property type="entry name" value="6PGDH_NADP-bd"/>
</dbReference>
<feature type="domain" description="3-hydroxyisobutyrate dehydrogenase-like NAD-binding" evidence="5">
    <location>
        <begin position="175"/>
        <end position="294"/>
    </location>
</feature>
<dbReference type="InterPro" id="IPR015815">
    <property type="entry name" value="HIBADH-related"/>
</dbReference>
<evidence type="ECO:0000259" key="5">
    <source>
        <dbReference type="Pfam" id="PF14833"/>
    </source>
</evidence>
<dbReference type="Pfam" id="PF14833">
    <property type="entry name" value="NAD_binding_11"/>
    <property type="match status" value="1"/>
</dbReference>
<dbReference type="EMBL" id="BAAANE010000003">
    <property type="protein sequence ID" value="GAA1624910.1"/>
    <property type="molecule type" value="Genomic_DNA"/>
</dbReference>
<evidence type="ECO:0000256" key="2">
    <source>
        <dbReference type="ARBA" id="ARBA00023002"/>
    </source>
</evidence>
<dbReference type="PANTHER" id="PTHR43060:SF15">
    <property type="entry name" value="3-HYDROXYISOBUTYRATE DEHYDROGENASE-LIKE 1, MITOCHONDRIAL-RELATED"/>
    <property type="match status" value="1"/>
</dbReference>
<dbReference type="SUPFAM" id="SSF48179">
    <property type="entry name" value="6-phosphogluconate dehydrogenase C-terminal domain-like"/>
    <property type="match status" value="1"/>
</dbReference>
<comment type="similarity">
    <text evidence="1">Belongs to the HIBADH-related family.</text>
</comment>
<dbReference type="InterPro" id="IPR006398">
    <property type="entry name" value="Tartro_sem_red"/>
</dbReference>
<evidence type="ECO:0000259" key="4">
    <source>
        <dbReference type="Pfam" id="PF03446"/>
    </source>
</evidence>
<dbReference type="PIRSF" id="PIRSF000103">
    <property type="entry name" value="HIBADH"/>
    <property type="match status" value="1"/>
</dbReference>
<dbReference type="PANTHER" id="PTHR43060">
    <property type="entry name" value="3-HYDROXYISOBUTYRATE DEHYDROGENASE-LIKE 1, MITOCHONDRIAL-RELATED"/>
    <property type="match status" value="1"/>
</dbReference>
<evidence type="ECO:0000256" key="1">
    <source>
        <dbReference type="ARBA" id="ARBA00009080"/>
    </source>
</evidence>
<dbReference type="SUPFAM" id="SSF51735">
    <property type="entry name" value="NAD(P)-binding Rossmann-fold domains"/>
    <property type="match status" value="1"/>
</dbReference>
<proteinExistence type="inferred from homology"/>
<sequence>MTVNTSPPGAVKKIGFIGLGIMGSHMAANLIRAGYDVTGYDVVPASVDRLLQAGGKPAPSIAEAVAGAEVVITMLPDSPQVSEVVLGPGGVLESAAPGVLLVDMSSIAPETSIAVATAGTEKGVRVLDAPVSGGEQGAIKASLSIMVGGSAEDFAAAQPVFEHLGRTIVHVGGHGAGQTVKAANQLMVAGIIALVSEAIVLLEASGVDGERALEVLAGGLAGNRILDLKSESMLARRFEPGFRIDLHHKDMGIALASARAAGVSLPVTGVVAQLVAAARATGHGSDDHSALLTVIEQLSGRSA</sequence>
<evidence type="ECO:0000313" key="6">
    <source>
        <dbReference type="EMBL" id="GAA1624910.1"/>
    </source>
</evidence>
<dbReference type="InterPro" id="IPR036291">
    <property type="entry name" value="NAD(P)-bd_dom_sf"/>
</dbReference>